<reference evidence="2 3" key="1">
    <citation type="submission" date="2019-07" db="EMBL/GenBank/DDBJ databases">
        <title>Genomic Encyclopedia of Archaeal and Bacterial Type Strains, Phase II (KMG-II): from individual species to whole genera.</title>
        <authorList>
            <person name="Goeker M."/>
        </authorList>
    </citation>
    <scope>NUCLEOTIDE SEQUENCE [LARGE SCALE GENOMIC DNA]</scope>
    <source>
        <strain evidence="2 3">ATCC BAA-1139</strain>
    </source>
</reference>
<dbReference type="InterPro" id="IPR013022">
    <property type="entry name" value="Xyl_isomerase-like_TIM-brl"/>
</dbReference>
<dbReference type="GO" id="GO:0016853">
    <property type="term" value="F:isomerase activity"/>
    <property type="evidence" value="ECO:0007669"/>
    <property type="project" value="UniProtKB-KW"/>
</dbReference>
<comment type="caution">
    <text evidence="2">The sequence shown here is derived from an EMBL/GenBank/DDBJ whole genome shotgun (WGS) entry which is preliminary data.</text>
</comment>
<keyword evidence="3" id="KW-1185">Reference proteome</keyword>
<dbReference type="EMBL" id="VLLN01000018">
    <property type="protein sequence ID" value="TWJ18080.1"/>
    <property type="molecule type" value="Genomic_DNA"/>
</dbReference>
<dbReference type="InterPro" id="IPR050312">
    <property type="entry name" value="IolE/XylAMocC-like"/>
</dbReference>
<evidence type="ECO:0000313" key="2">
    <source>
        <dbReference type="EMBL" id="TWJ18080.1"/>
    </source>
</evidence>
<name>A0A562VJM0_9BACT</name>
<organism evidence="2 3">
    <name type="scientific">Geobacter argillaceus</name>
    <dbReference type="NCBI Taxonomy" id="345631"/>
    <lineage>
        <taxon>Bacteria</taxon>
        <taxon>Pseudomonadati</taxon>
        <taxon>Thermodesulfobacteriota</taxon>
        <taxon>Desulfuromonadia</taxon>
        <taxon>Geobacterales</taxon>
        <taxon>Geobacteraceae</taxon>
        <taxon>Geobacter</taxon>
    </lineage>
</organism>
<evidence type="ECO:0000313" key="3">
    <source>
        <dbReference type="Proteomes" id="UP000319449"/>
    </source>
</evidence>
<dbReference type="Proteomes" id="UP000319449">
    <property type="component" value="Unassembled WGS sequence"/>
</dbReference>
<protein>
    <submittedName>
        <fullName evidence="2">Sugar phosphate isomerase/epimerase</fullName>
    </submittedName>
</protein>
<sequence>MPSMLCAHVPFSRLGESLDFLVERRLNPEIFLSAQMLEALVPEQVQAVAGALRANGLTATIHAPFIDLNPGSDEQLLREATRLRFRQVAEVACIIKPRVMVFHPGYDRWRYGERQESWLRHSIPLWREILDLTVDSGCTVAVENIFEEEPSTLVALIEAIDSPRFRHCFDTGHWNLFHKVSMEEWFSLLGPYIVETHIHDNAGTRDDHAPIGDGTIDFGTFFTLLAQYAPDAVWTIEAHSRENLERALQCLMPFI</sequence>
<dbReference type="PANTHER" id="PTHR12110:SF53">
    <property type="entry name" value="BLR5974 PROTEIN"/>
    <property type="match status" value="1"/>
</dbReference>
<evidence type="ECO:0000259" key="1">
    <source>
        <dbReference type="Pfam" id="PF01261"/>
    </source>
</evidence>
<gene>
    <name evidence="2" type="ORF">JN12_02843</name>
</gene>
<dbReference type="RefSeq" id="WP_145023881.1">
    <property type="nucleotide sequence ID" value="NZ_VLLN01000018.1"/>
</dbReference>
<keyword evidence="2" id="KW-0413">Isomerase</keyword>
<dbReference type="Gene3D" id="3.20.20.150">
    <property type="entry name" value="Divalent-metal-dependent TIM barrel enzymes"/>
    <property type="match status" value="1"/>
</dbReference>
<feature type="domain" description="Xylose isomerase-like TIM barrel" evidence="1">
    <location>
        <begin position="36"/>
        <end position="249"/>
    </location>
</feature>
<accession>A0A562VJM0</accession>
<proteinExistence type="predicted"/>
<dbReference type="SUPFAM" id="SSF51658">
    <property type="entry name" value="Xylose isomerase-like"/>
    <property type="match status" value="1"/>
</dbReference>
<dbReference type="PANTHER" id="PTHR12110">
    <property type="entry name" value="HYDROXYPYRUVATE ISOMERASE"/>
    <property type="match status" value="1"/>
</dbReference>
<dbReference type="Pfam" id="PF01261">
    <property type="entry name" value="AP_endonuc_2"/>
    <property type="match status" value="1"/>
</dbReference>
<dbReference type="InterPro" id="IPR036237">
    <property type="entry name" value="Xyl_isomerase-like_sf"/>
</dbReference>
<dbReference type="AlphaFoldDB" id="A0A562VJM0"/>
<dbReference type="OrthoDB" id="9801960at2"/>